<name>A0A2Z2NQF7_9GAMM</name>
<protein>
    <submittedName>
        <fullName evidence="1">Uncharacterized protein</fullName>
    </submittedName>
</protein>
<organism evidence="1 2">
    <name type="scientific">Granulosicoccus antarcticus IMCC3135</name>
    <dbReference type="NCBI Taxonomy" id="1192854"/>
    <lineage>
        <taxon>Bacteria</taxon>
        <taxon>Pseudomonadati</taxon>
        <taxon>Pseudomonadota</taxon>
        <taxon>Gammaproteobacteria</taxon>
        <taxon>Chromatiales</taxon>
        <taxon>Granulosicoccaceae</taxon>
        <taxon>Granulosicoccus</taxon>
    </lineage>
</organism>
<dbReference type="RefSeq" id="WP_157736071.1">
    <property type="nucleotide sequence ID" value="NZ_CP018632.1"/>
</dbReference>
<accession>A0A2Z2NQF7</accession>
<sequence>MGYVSVNEDVSDNEVTAEGTFVRYASDIAGNLIASSFTAGLDLNACTVETIDSSDLNLGPDTSIPDLNSDLIPELVSAGEALPFSSSAGSYIELQRNEQSGFIFYTSEPESVPGPTPSQLTLNIPGDVFPEFSNVDMPTVEPLIFISPEQGQSITPATNFSWTPGTNADAHITISAANISFAGTALVTVVTCVVTDDGQFSFPSQTQSDMGDSFNSILGGSLTRQVFTFQQQGNTALILTATSSS</sequence>
<dbReference type="EMBL" id="CP018632">
    <property type="protein sequence ID" value="ASJ73622.1"/>
    <property type="molecule type" value="Genomic_DNA"/>
</dbReference>
<dbReference type="AlphaFoldDB" id="A0A2Z2NQF7"/>
<evidence type="ECO:0000313" key="1">
    <source>
        <dbReference type="EMBL" id="ASJ73622.1"/>
    </source>
</evidence>
<evidence type="ECO:0000313" key="2">
    <source>
        <dbReference type="Proteomes" id="UP000250079"/>
    </source>
</evidence>
<reference evidence="1 2" key="1">
    <citation type="submission" date="2016-12" db="EMBL/GenBank/DDBJ databases">
        <authorList>
            <person name="Song W.-J."/>
            <person name="Kurnit D.M."/>
        </authorList>
    </citation>
    <scope>NUCLEOTIDE SEQUENCE [LARGE SCALE GENOMIC DNA]</scope>
    <source>
        <strain evidence="1 2">IMCC3135</strain>
    </source>
</reference>
<gene>
    <name evidence="1" type="ORF">IMCC3135_17715</name>
</gene>
<keyword evidence="2" id="KW-1185">Reference proteome</keyword>
<proteinExistence type="predicted"/>
<dbReference type="Proteomes" id="UP000250079">
    <property type="component" value="Chromosome"/>
</dbReference>
<dbReference type="KEGG" id="gai:IMCC3135_17715"/>